<keyword evidence="2" id="KW-1185">Reference proteome</keyword>
<evidence type="ECO:0000313" key="2">
    <source>
        <dbReference type="Proteomes" id="UP000181997"/>
    </source>
</evidence>
<gene>
    <name evidence="1" type="ORF">GA0061094_1108</name>
</gene>
<evidence type="ECO:0008006" key="3">
    <source>
        <dbReference type="Google" id="ProtNLM"/>
    </source>
</evidence>
<dbReference type="InterPro" id="IPR023118">
    <property type="entry name" value="YqaI_dom_sf"/>
</dbReference>
<dbReference type="Proteomes" id="UP000181997">
    <property type="component" value="Unassembled WGS sequence"/>
</dbReference>
<sequence length="71" mass="8093">MLQHPVISQIEKQGYPNMVSQPEHNGIDFFGEEILTGDSIVIDPDNGEVILEDNLEDYLIEKCKFHFTTAE</sequence>
<organism evidence="1 2">
    <name type="scientific">[Bacillus] enclensis</name>
    <dbReference type="NCBI Taxonomy" id="1402860"/>
    <lineage>
        <taxon>Bacteria</taxon>
        <taxon>Bacillati</taxon>
        <taxon>Bacillota</taxon>
        <taxon>Bacilli</taxon>
        <taxon>Bacillales</taxon>
        <taxon>Bacillaceae</taxon>
        <taxon>Rossellomorea</taxon>
    </lineage>
</organism>
<name>A0A0V8HM11_9BACI</name>
<evidence type="ECO:0000313" key="1">
    <source>
        <dbReference type="EMBL" id="SCB87781.1"/>
    </source>
</evidence>
<reference evidence="2" key="1">
    <citation type="submission" date="2016-08" db="EMBL/GenBank/DDBJ databases">
        <authorList>
            <person name="Varghese N."/>
            <person name="Submissions Spin"/>
        </authorList>
    </citation>
    <scope>NUCLEOTIDE SEQUENCE [LARGE SCALE GENOMIC DNA]</scope>
    <source>
        <strain evidence="2">SGD-1123</strain>
    </source>
</reference>
<dbReference type="InterPro" id="IPR018474">
    <property type="entry name" value="Uncharacterised_Yqai"/>
</dbReference>
<dbReference type="Pfam" id="PF09466">
    <property type="entry name" value="Yqai"/>
    <property type="match status" value="1"/>
</dbReference>
<proteinExistence type="predicted"/>
<dbReference type="OrthoDB" id="2454838at2"/>
<dbReference type="Gene3D" id="3.30.40.30">
    <property type="entry name" value="YqaI domain"/>
    <property type="match status" value="1"/>
</dbReference>
<dbReference type="AlphaFoldDB" id="A0A0V8HM11"/>
<dbReference type="EMBL" id="FMAU01000001">
    <property type="protein sequence ID" value="SCB87781.1"/>
    <property type="molecule type" value="Genomic_DNA"/>
</dbReference>
<dbReference type="SUPFAM" id="SSF160713">
    <property type="entry name" value="YqaI-like"/>
    <property type="match status" value="1"/>
</dbReference>
<accession>A0A0V8HM11</accession>
<dbReference type="RefSeq" id="WP_058297770.1">
    <property type="nucleotide sequence ID" value="NZ_FMAU01000001.1"/>
</dbReference>
<protein>
    <recommendedName>
        <fullName evidence="3">YqaI-like protein</fullName>
    </recommendedName>
</protein>